<protein>
    <submittedName>
        <fullName evidence="2">Uncharacterized protein</fullName>
    </submittedName>
</protein>
<sequence length="114" mass="12548">MCPEGGLAAETLRETPRKHDINTHILDPDAGAWIGLQRGAAPSSLRPLPPGEDCLFDQSIQLYAASGRIRSGFVVLLPPSFRGRVFPTDGRYDARLAATKNRRGPRSRRARKRA</sequence>
<accession>A0A7S4HKV7</accession>
<feature type="compositionally biased region" description="Basic residues" evidence="1">
    <location>
        <begin position="100"/>
        <end position="114"/>
    </location>
</feature>
<reference evidence="2" key="1">
    <citation type="submission" date="2021-01" db="EMBL/GenBank/DDBJ databases">
        <authorList>
            <person name="Corre E."/>
            <person name="Pelletier E."/>
            <person name="Niang G."/>
            <person name="Scheremetjew M."/>
            <person name="Finn R."/>
            <person name="Kale V."/>
            <person name="Holt S."/>
            <person name="Cochrane G."/>
            <person name="Meng A."/>
            <person name="Brown T."/>
            <person name="Cohen L."/>
        </authorList>
    </citation>
    <scope>NUCLEOTIDE SEQUENCE</scope>
    <source>
        <strain evidence="2">Isolate 1302-5</strain>
    </source>
</reference>
<dbReference type="AlphaFoldDB" id="A0A7S4HKV7"/>
<evidence type="ECO:0000256" key="1">
    <source>
        <dbReference type="SAM" id="MobiDB-lite"/>
    </source>
</evidence>
<organism evidence="2">
    <name type="scientific">Odontella aurita</name>
    <dbReference type="NCBI Taxonomy" id="265563"/>
    <lineage>
        <taxon>Eukaryota</taxon>
        <taxon>Sar</taxon>
        <taxon>Stramenopiles</taxon>
        <taxon>Ochrophyta</taxon>
        <taxon>Bacillariophyta</taxon>
        <taxon>Mediophyceae</taxon>
        <taxon>Biddulphiophycidae</taxon>
        <taxon>Eupodiscales</taxon>
        <taxon>Odontellaceae</taxon>
        <taxon>Odontella</taxon>
    </lineage>
</organism>
<feature type="region of interest" description="Disordered" evidence="1">
    <location>
        <begin position="95"/>
        <end position="114"/>
    </location>
</feature>
<gene>
    <name evidence="2" type="ORF">OAUR00152_LOCUS1225</name>
</gene>
<proteinExistence type="predicted"/>
<dbReference type="EMBL" id="HBKQ01001804">
    <property type="protein sequence ID" value="CAE2202340.1"/>
    <property type="molecule type" value="Transcribed_RNA"/>
</dbReference>
<evidence type="ECO:0000313" key="2">
    <source>
        <dbReference type="EMBL" id="CAE2202340.1"/>
    </source>
</evidence>
<name>A0A7S4HKV7_9STRA</name>